<dbReference type="GO" id="GO:0070182">
    <property type="term" value="F:DNA polymerase binding"/>
    <property type="evidence" value="ECO:0007669"/>
    <property type="project" value="TreeGrafter"/>
</dbReference>
<dbReference type="GO" id="GO:0036297">
    <property type="term" value="P:interstrand cross-link repair"/>
    <property type="evidence" value="ECO:0007669"/>
    <property type="project" value="TreeGrafter"/>
</dbReference>
<organism evidence="7 8">
    <name type="scientific">Acer saccharum</name>
    <name type="common">Sugar maple</name>
    <dbReference type="NCBI Taxonomy" id="4024"/>
    <lineage>
        <taxon>Eukaryota</taxon>
        <taxon>Viridiplantae</taxon>
        <taxon>Streptophyta</taxon>
        <taxon>Embryophyta</taxon>
        <taxon>Tracheophyta</taxon>
        <taxon>Spermatophyta</taxon>
        <taxon>Magnoliopsida</taxon>
        <taxon>eudicotyledons</taxon>
        <taxon>Gunneridae</taxon>
        <taxon>Pentapetalae</taxon>
        <taxon>rosids</taxon>
        <taxon>malvids</taxon>
        <taxon>Sapindales</taxon>
        <taxon>Sapindaceae</taxon>
        <taxon>Hippocastanoideae</taxon>
        <taxon>Acereae</taxon>
        <taxon>Acer</taxon>
    </lineage>
</organism>
<dbReference type="GO" id="GO:0005634">
    <property type="term" value="C:nucleus"/>
    <property type="evidence" value="ECO:0007669"/>
    <property type="project" value="UniProtKB-SubCell"/>
</dbReference>
<evidence type="ECO:0000313" key="8">
    <source>
        <dbReference type="Proteomes" id="UP001168877"/>
    </source>
</evidence>
<name>A0AA39SBA0_ACESA</name>
<dbReference type="GO" id="GO:0007129">
    <property type="term" value="P:homologous chromosome pairing at meiosis"/>
    <property type="evidence" value="ECO:0007669"/>
    <property type="project" value="TreeGrafter"/>
</dbReference>
<comment type="caution">
    <text evidence="7">The sequence shown here is derived from an EMBL/GenBank/DDBJ whole genome shotgun (WGS) entry which is preliminary data.</text>
</comment>
<feature type="compositionally biased region" description="Basic and acidic residues" evidence="6">
    <location>
        <begin position="832"/>
        <end position="849"/>
    </location>
</feature>
<feature type="compositionally biased region" description="Acidic residues" evidence="6">
    <location>
        <begin position="1521"/>
        <end position="1535"/>
    </location>
</feature>
<keyword evidence="8" id="KW-1185">Reference proteome</keyword>
<reference evidence="7" key="1">
    <citation type="journal article" date="2022" name="Plant J.">
        <title>Strategies of tolerance reflected in two North American maple genomes.</title>
        <authorList>
            <person name="McEvoy S.L."/>
            <person name="Sezen U.U."/>
            <person name="Trouern-Trend A."/>
            <person name="McMahon S.M."/>
            <person name="Schaberg P.G."/>
            <person name="Yang J."/>
            <person name="Wegrzyn J.L."/>
            <person name="Swenson N.G."/>
        </authorList>
    </citation>
    <scope>NUCLEOTIDE SEQUENCE</scope>
    <source>
        <strain evidence="7">NS2018</strain>
    </source>
</reference>
<evidence type="ECO:0000256" key="2">
    <source>
        <dbReference type="ARBA" id="ARBA00022499"/>
    </source>
</evidence>
<evidence type="ECO:0000256" key="3">
    <source>
        <dbReference type="ARBA" id="ARBA00022843"/>
    </source>
</evidence>
<keyword evidence="2" id="KW-1017">Isopeptide bond</keyword>
<proteinExistence type="inferred from homology"/>
<dbReference type="PANTHER" id="PTHR32086:SF0">
    <property type="entry name" value="FANCONI ANEMIA GROUP D2 PROTEIN"/>
    <property type="match status" value="1"/>
</dbReference>
<evidence type="ECO:0000256" key="1">
    <source>
        <dbReference type="ARBA" id="ARBA00004123"/>
    </source>
</evidence>
<protein>
    <recommendedName>
        <fullName evidence="9">Fanconi anemia group D2 protein</fullName>
    </recommendedName>
</protein>
<keyword evidence="3" id="KW-0832">Ubl conjugation</keyword>
<dbReference type="Pfam" id="PF14631">
    <property type="entry name" value="FancD2"/>
    <property type="match status" value="2"/>
</dbReference>
<evidence type="ECO:0000256" key="6">
    <source>
        <dbReference type="SAM" id="MobiDB-lite"/>
    </source>
</evidence>
<feature type="region of interest" description="Disordered" evidence="6">
    <location>
        <begin position="1501"/>
        <end position="1535"/>
    </location>
</feature>
<feature type="region of interest" description="Disordered" evidence="6">
    <location>
        <begin position="892"/>
        <end position="914"/>
    </location>
</feature>
<feature type="region of interest" description="Disordered" evidence="6">
    <location>
        <begin position="829"/>
        <end position="869"/>
    </location>
</feature>
<dbReference type="InterPro" id="IPR029448">
    <property type="entry name" value="FANCD2"/>
</dbReference>
<reference evidence="7" key="2">
    <citation type="submission" date="2023-06" db="EMBL/GenBank/DDBJ databases">
        <authorList>
            <person name="Swenson N.G."/>
            <person name="Wegrzyn J.L."/>
            <person name="Mcevoy S.L."/>
        </authorList>
    </citation>
    <scope>NUCLEOTIDE SEQUENCE</scope>
    <source>
        <strain evidence="7">NS2018</strain>
        <tissue evidence="7">Leaf</tissue>
    </source>
</reference>
<gene>
    <name evidence="7" type="ORF">LWI29_030865</name>
</gene>
<evidence type="ECO:0000256" key="4">
    <source>
        <dbReference type="ARBA" id="ARBA00023242"/>
    </source>
</evidence>
<evidence type="ECO:0000313" key="7">
    <source>
        <dbReference type="EMBL" id="KAK0585584.1"/>
    </source>
</evidence>
<comment type="subcellular location">
    <subcellularLocation>
        <location evidence="1">Nucleus</location>
    </subcellularLocation>
</comment>
<sequence length="1535" mass="172503">MVFLHQQKSSSLKRESSFKSPLPPSKIPKSGMDSEIEKMISILAEAGCTFTNHSGPPSLPSDPHSLRRHLTRLFSLNPSLPSLFLSGFSTFIQSPTDFTRVLTSSNPTRNESLVRHLLLVPCIQLELINTLLEKLPEYFHVDFEPETSLSLEDDVARLIINQFRWLEFLVDSKLFTEKLMQLVFVCPLNLKKEIIGSLPEIIGDQTNNNTVVQSLQQLLREDSAVILPVLDCFSNLNLNPELEEQVITIALSCIRTIDAEHMPYLLRFLLLSATPANVRRIISHIRGDLKFVRVLNSRATQQNKLKGKSLVDNSEASILDALRSSLRFKNMLCQEILKELNSLEKPRDHKVIDIWLLVLMYVNGDSLQKSILKIFKKKIIEDCIQEVMLDQCICGNKDLVQDYFPSFLSLSEYLLACKEQKAREIGIHLYARLFEEFNDTYSRHEVLGALITHVGSGVSFEVCSALETMAQLASKYTRELIPLSCHINGVLDYLEGFSVENLHKVYEVFSRLVLLARSSEDCFGSSIANELLMVVRKQVSHPELKYKKMGLVGTLKIVSFLGDASDVTSTSPSQKSNAEEALELLKTSLNSCKQLYLPLILFYDELTAILKYKTLQPEIIEWIGKHVGEFESMFLSDLDSGQLSIKNSYCGLEGELWMNLDGVISPICLNILPLASSSIQSATSLQILPANFALLSAVERLTNQGSLGGIDALLGCPLHLPSSKYFSIAGWQSLTEKQKEIVTFSLFHAANWIRELLNAFCTQIGGRLECLSQPAKEDIIAKLLKRLRNLVFIESLLNFSIKCCPQSLPELHFHVGHCGSSFLNRPNNMGNVEKKNEHKTKHDGASPDYKKKHKRKSKTSASSDTNDKLQQPTILEVLRKASNLTTQVVQNEDSSSTFLKERTSESADQSSCDSNGPVSVEVSAVDKALETQRFKFRPLLFQCLSLLTFSKNQDTCCSDPAAELPLHLYLLRELHYNLDNFIRPIKDLTPRCLSCQTGFSRMTVDEFLSKVKPMFPSLRKHFDSAVCILQDGDDETCQDHWKVQSAITDNPDIPNFMFSKISVSTLIIKEVLSCFSKMLNLPDIQMHKTFLSDLLQSFQPIKILDSIISSIQPIPLPGTREYFYLGAFIFLEGVLSIACSVSFMLASECLLTLESVVISLQIFLGKLEGNSLSTNRELIQGVLHVLHSRLGTSSQKLLKHDWNNETLENGWKNKGEIIQKILWIYLEYSASTTDLLDELACSILPQVSSSKTMAEDDHHGFPTLCPATFVLWYRVLHEVNLSILNKLVKEVVHLKKRKAGVQPETVQTHLIKTSKCVNVVVSLVNMCKTHDKVNLRAMAVKYGGKFVDFFLKAFDFLQIHFQTHSEIIIQLVKDLQKATRTIQILCSEAKGLKQTVITSKIPATKRSMERFLFRVKALLHTTSSGCTFWMGNLKHKDLAGQVVSSQAYVDDQSDNVNEDPAGPNEDYPVITSEMSNVISIGSDWPNLSNLKHKDLAGQVVSSQAYVDDQSDNVNEDPAGVMDEDQSASEEDRETE</sequence>
<comment type="similarity">
    <text evidence="5">Belongs to the Fanconi anemia protein FANCD2 family.</text>
</comment>
<dbReference type="PANTHER" id="PTHR32086">
    <property type="entry name" value="FANCONI ANEMIA GROUP D2 PROTEIN"/>
    <property type="match status" value="1"/>
</dbReference>
<accession>A0AA39SBA0</accession>
<feature type="region of interest" description="Disordered" evidence="6">
    <location>
        <begin position="1"/>
        <end position="31"/>
    </location>
</feature>
<dbReference type="GO" id="GO:0031573">
    <property type="term" value="P:mitotic intra-S DNA damage checkpoint signaling"/>
    <property type="evidence" value="ECO:0007669"/>
    <property type="project" value="TreeGrafter"/>
</dbReference>
<dbReference type="Proteomes" id="UP001168877">
    <property type="component" value="Unassembled WGS sequence"/>
</dbReference>
<evidence type="ECO:0008006" key="9">
    <source>
        <dbReference type="Google" id="ProtNLM"/>
    </source>
</evidence>
<dbReference type="EMBL" id="JAUESC010000383">
    <property type="protein sequence ID" value="KAK0585584.1"/>
    <property type="molecule type" value="Genomic_DNA"/>
</dbReference>
<keyword evidence="4" id="KW-0539">Nucleus</keyword>
<dbReference type="GO" id="GO:1990918">
    <property type="term" value="P:double-strand break repair involved in meiotic recombination"/>
    <property type="evidence" value="ECO:0007669"/>
    <property type="project" value="TreeGrafter"/>
</dbReference>
<dbReference type="GO" id="GO:0000793">
    <property type="term" value="C:condensed chromosome"/>
    <property type="evidence" value="ECO:0007669"/>
    <property type="project" value="TreeGrafter"/>
</dbReference>
<evidence type="ECO:0000256" key="5">
    <source>
        <dbReference type="ARBA" id="ARBA00093456"/>
    </source>
</evidence>